<proteinExistence type="predicted"/>
<gene>
    <name evidence="1" type="primary">CAMSAP2_1</name>
    <name evidence="1" type="ORF">Ciccas_000878</name>
</gene>
<dbReference type="EMBL" id="JBJKFK010000052">
    <property type="protein sequence ID" value="KAL3320428.1"/>
    <property type="molecule type" value="Genomic_DNA"/>
</dbReference>
<comment type="caution">
    <text evidence="1">The sequence shown here is derived from an EMBL/GenBank/DDBJ whole genome shotgun (WGS) entry which is preliminary data.</text>
</comment>
<evidence type="ECO:0000313" key="1">
    <source>
        <dbReference type="EMBL" id="KAL3320428.1"/>
    </source>
</evidence>
<keyword evidence="2" id="KW-1185">Reference proteome</keyword>
<dbReference type="AlphaFoldDB" id="A0ABD2QLW9"/>
<evidence type="ECO:0000313" key="2">
    <source>
        <dbReference type="Proteomes" id="UP001626550"/>
    </source>
</evidence>
<accession>A0ABD2QLW9</accession>
<name>A0ABD2QLW9_9PLAT</name>
<sequence length="369" mass="41886">MTSLQDKCCKLLQWIYLKVNAEDVESDLLREDYFITEIEDSWYIKKTIVKDLSEGTIYFNLHNVLFGLNHRLCGPTFDSLLRWIEENSPTGRLSYTCSSKSLVDQNLKENSNKSKFYKFVTIEDLTSDPYSNYALISTTQWLKSHLALIETLMRIYMQLNVTKGAMAKSLGLITGNEISENDVKTLTGADGALFWLVAIAARSLTNLCIKNCSQWLKAHVCPGSTNALDESCDEDKETDFLLRKLSLSNLVALLLNFYNPDLASADNLNFNFVDVQTFETCALDNLPIVAEFCSKYFCDSVAHLLYVASFSNGEFNDHGLACASPNARFIAAAVATDLFYWLELRKRFKPSASCYRTYDVKSRPQRMTR</sequence>
<dbReference type="Proteomes" id="UP001626550">
    <property type="component" value="Unassembled WGS sequence"/>
</dbReference>
<organism evidence="1 2">
    <name type="scientific">Cichlidogyrus casuarinus</name>
    <dbReference type="NCBI Taxonomy" id="1844966"/>
    <lineage>
        <taxon>Eukaryota</taxon>
        <taxon>Metazoa</taxon>
        <taxon>Spiralia</taxon>
        <taxon>Lophotrochozoa</taxon>
        <taxon>Platyhelminthes</taxon>
        <taxon>Monogenea</taxon>
        <taxon>Monopisthocotylea</taxon>
        <taxon>Dactylogyridea</taxon>
        <taxon>Ancyrocephalidae</taxon>
        <taxon>Cichlidogyrus</taxon>
    </lineage>
</organism>
<reference evidence="1 2" key="1">
    <citation type="submission" date="2024-11" db="EMBL/GenBank/DDBJ databases">
        <title>Adaptive evolution of stress response genes in parasites aligns with host niche diversity.</title>
        <authorList>
            <person name="Hahn C."/>
            <person name="Resl P."/>
        </authorList>
    </citation>
    <scope>NUCLEOTIDE SEQUENCE [LARGE SCALE GENOMIC DNA]</scope>
    <source>
        <strain evidence="1">EGGRZ-B1_66</strain>
        <tissue evidence="1">Body</tissue>
    </source>
</reference>
<protein>
    <submittedName>
        <fullName evidence="1">Calmodulin-regulated spectrin-associated protein 2</fullName>
    </submittedName>
</protein>